<accession>A0A7C2K2S0</accession>
<proteinExistence type="predicted"/>
<sequence>MDQPPTHPLPRRVAWFAPWTWRRRSWFALLPVLLLVAYPLSIGPAVLLLAHDWLNFEVFRSAYYPLLWVSDHSDALGKVLDWYVAQCSTGRIILWRDGMYIIDTLDSLDP</sequence>
<organism evidence="2">
    <name type="scientific">Schlesneria paludicola</name>
    <dbReference type="NCBI Taxonomy" id="360056"/>
    <lineage>
        <taxon>Bacteria</taxon>
        <taxon>Pseudomonadati</taxon>
        <taxon>Planctomycetota</taxon>
        <taxon>Planctomycetia</taxon>
        <taxon>Planctomycetales</taxon>
        <taxon>Planctomycetaceae</taxon>
        <taxon>Schlesneria</taxon>
    </lineage>
</organism>
<keyword evidence="1" id="KW-0472">Membrane</keyword>
<feature type="transmembrane region" description="Helical" evidence="1">
    <location>
        <begin position="26"/>
        <end position="50"/>
    </location>
</feature>
<name>A0A7C2K2S0_9PLAN</name>
<protein>
    <submittedName>
        <fullName evidence="2">Uncharacterized protein</fullName>
    </submittedName>
</protein>
<keyword evidence="1" id="KW-1133">Transmembrane helix</keyword>
<comment type="caution">
    <text evidence="2">The sequence shown here is derived from an EMBL/GenBank/DDBJ whole genome shotgun (WGS) entry which is preliminary data.</text>
</comment>
<keyword evidence="1" id="KW-0812">Transmembrane</keyword>
<evidence type="ECO:0000313" key="2">
    <source>
        <dbReference type="EMBL" id="HEN17118.1"/>
    </source>
</evidence>
<dbReference type="AlphaFoldDB" id="A0A7C2K2S0"/>
<gene>
    <name evidence="2" type="ORF">ENQ76_16790</name>
</gene>
<dbReference type="EMBL" id="DSOK01000462">
    <property type="protein sequence ID" value="HEN17118.1"/>
    <property type="molecule type" value="Genomic_DNA"/>
</dbReference>
<evidence type="ECO:0000256" key="1">
    <source>
        <dbReference type="SAM" id="Phobius"/>
    </source>
</evidence>
<reference evidence="2" key="1">
    <citation type="journal article" date="2020" name="mSystems">
        <title>Genome- and Community-Level Interaction Insights into Carbon Utilization and Element Cycling Functions of Hydrothermarchaeota in Hydrothermal Sediment.</title>
        <authorList>
            <person name="Zhou Z."/>
            <person name="Liu Y."/>
            <person name="Xu W."/>
            <person name="Pan J."/>
            <person name="Luo Z.H."/>
            <person name="Li M."/>
        </authorList>
    </citation>
    <scope>NUCLEOTIDE SEQUENCE [LARGE SCALE GENOMIC DNA]</scope>
    <source>
        <strain evidence="2">SpSt-339</strain>
    </source>
</reference>